<organism evidence="2 3">
    <name type="scientific">Sus scrofa</name>
    <name type="common">Pig</name>
    <dbReference type="NCBI Taxonomy" id="9823"/>
    <lineage>
        <taxon>Eukaryota</taxon>
        <taxon>Metazoa</taxon>
        <taxon>Chordata</taxon>
        <taxon>Craniata</taxon>
        <taxon>Vertebrata</taxon>
        <taxon>Euteleostomi</taxon>
        <taxon>Mammalia</taxon>
        <taxon>Eutheria</taxon>
        <taxon>Laurasiatheria</taxon>
        <taxon>Artiodactyla</taxon>
        <taxon>Suina</taxon>
        <taxon>Suidae</taxon>
        <taxon>Sus</taxon>
    </lineage>
</organism>
<accession>A0A8D1F8C2</accession>
<dbReference type="InterPro" id="IPR008105">
    <property type="entry name" value="Chemokine_XCL1/XCL2"/>
</dbReference>
<feature type="signal peptide" evidence="1">
    <location>
        <begin position="1"/>
        <end position="24"/>
    </location>
</feature>
<protein>
    <submittedName>
        <fullName evidence="2">Uncharacterized protein</fullName>
    </submittedName>
</protein>
<dbReference type="Ensembl" id="ENSSSCT00040076988.1">
    <property type="protein sequence ID" value="ENSSSCP00040033073.1"/>
    <property type="gene ID" value="ENSSSCG00040056725.1"/>
</dbReference>
<feature type="chain" id="PRO_5034296450" evidence="1">
    <location>
        <begin position="25"/>
        <end position="66"/>
    </location>
</feature>
<dbReference type="AlphaFoldDB" id="A0A8D1F8C2"/>
<dbReference type="PRINTS" id="PR01731">
    <property type="entry name" value="LYMPHOTACTIN"/>
</dbReference>
<dbReference type="GO" id="GO:0005576">
    <property type="term" value="C:extracellular region"/>
    <property type="evidence" value="ECO:0007669"/>
    <property type="project" value="InterPro"/>
</dbReference>
<reference evidence="2" key="1">
    <citation type="submission" date="2025-08" db="UniProtKB">
        <authorList>
            <consortium name="Ensembl"/>
        </authorList>
    </citation>
    <scope>IDENTIFICATION</scope>
</reference>
<evidence type="ECO:0000256" key="1">
    <source>
        <dbReference type="SAM" id="SignalP"/>
    </source>
</evidence>
<evidence type="ECO:0000313" key="2">
    <source>
        <dbReference type="Ensembl" id="ENSSSCP00040033073.1"/>
    </source>
</evidence>
<dbReference type="GO" id="GO:0008009">
    <property type="term" value="F:chemokine activity"/>
    <property type="evidence" value="ECO:0007669"/>
    <property type="project" value="InterPro"/>
</dbReference>
<dbReference type="Proteomes" id="UP000694722">
    <property type="component" value="Unplaced"/>
</dbReference>
<keyword evidence="1" id="KW-0732">Signal</keyword>
<sequence length="66" mass="7232">VYILLLMSLVICALVAIPCSVVSSKVLQKMICVALTLLFLPSNNRPSYTLKNGSIQCVIFCCRRGL</sequence>
<evidence type="ECO:0000313" key="3">
    <source>
        <dbReference type="Proteomes" id="UP000694722"/>
    </source>
</evidence>
<dbReference type="GO" id="GO:0006955">
    <property type="term" value="P:immune response"/>
    <property type="evidence" value="ECO:0007669"/>
    <property type="project" value="InterPro"/>
</dbReference>
<proteinExistence type="predicted"/>
<name>A0A8D1F8C2_PIG</name>